<sequence length="550" mass="61976">MATVLQKLRDKDSQGISMQRNSNIAQSFQAEFARLGVKFASSPARLEKVFDHAVAKLGDCIKPDGQGRPILQEGGVYHGCWLESTGTINAEILARYCPDTAQSTFAQFAELQREDGLIPYKVTADGAVFKQIQLVTPPARSAWNHYMLNGRDRVFLNKMYTSLARFDDWLAQYRDTRGTGCVEAFCTFDTGHDLSPRFWHVPDTPEQDDPKRYDPHSPILPLLAPDLTASVYCSRSYLSRMARELGQDDIAQVWKNKAAATLRSLNAHCLDESDGFFYDVDNNGRFNRIQSDVLLRVLACEVGDDDFFASSLSRYLLNTRKFFAKYPLTSIAMDDPRFDPFTSYNTWGGAVNFLSLIRAPHAFESHGRHVELTWIMQPIISAISRMTRFGQCLSPWTGEEGYTETYSPAILCVLDYIERLSGIVPTPDGELWFTGLLPQTLDHGQKLADETAYCRTVDGIGFELHNTRSECSIYQDGRLKYRFPAGVRIATDRSGLLRNIVGMSVRPVEGIVRLEEREIPFRIAGNEVLRFEEGSFVIESAPGVILPTYE</sequence>
<dbReference type="SUPFAM" id="SSF48208">
    <property type="entry name" value="Six-hairpin glycosidases"/>
    <property type="match status" value="1"/>
</dbReference>
<dbReference type="InterPro" id="IPR008928">
    <property type="entry name" value="6-hairpin_glycosidase_sf"/>
</dbReference>
<dbReference type="InterPro" id="IPR012341">
    <property type="entry name" value="6hp_glycosidase-like_sf"/>
</dbReference>
<reference evidence="2 3" key="1">
    <citation type="submission" date="2020-04" db="EMBL/GenBank/DDBJ databases">
        <title>Genome sequencing of novel species.</title>
        <authorList>
            <person name="Heo J."/>
            <person name="Kim S.-J."/>
            <person name="Kim J.-S."/>
            <person name="Hong S.-B."/>
            <person name="Kwon S.-W."/>
        </authorList>
    </citation>
    <scope>NUCLEOTIDE SEQUENCE [LARGE SCALE GENOMIC DNA]</scope>
    <source>
        <strain evidence="2 3">MFER-1</strain>
    </source>
</reference>
<dbReference type="KEGG" id="cheb:HH215_11290"/>
<dbReference type="Pfam" id="PF22422">
    <property type="entry name" value="MGH1-like_GH"/>
    <property type="match status" value="1"/>
</dbReference>
<dbReference type="EMBL" id="CP051680">
    <property type="protein sequence ID" value="QJD83705.1"/>
    <property type="molecule type" value="Genomic_DNA"/>
</dbReference>
<accession>A0A7Z2ZLC1</accession>
<dbReference type="Proteomes" id="UP000502248">
    <property type="component" value="Chromosome"/>
</dbReference>
<evidence type="ECO:0000313" key="2">
    <source>
        <dbReference type="EMBL" id="QJD83705.1"/>
    </source>
</evidence>
<dbReference type="GO" id="GO:0005975">
    <property type="term" value="P:carbohydrate metabolic process"/>
    <property type="evidence" value="ECO:0007669"/>
    <property type="project" value="InterPro"/>
</dbReference>
<name>A0A7Z2ZLC1_9BACL</name>
<gene>
    <name evidence="2" type="ORF">HH215_11290</name>
</gene>
<dbReference type="RefSeq" id="WP_169279994.1">
    <property type="nucleotide sequence ID" value="NZ_CP051680.1"/>
</dbReference>
<keyword evidence="3" id="KW-1185">Reference proteome</keyword>
<feature type="domain" description="Mannosylglycerate hydrolase MGH1-like glycoside hydrolase" evidence="1">
    <location>
        <begin position="95"/>
        <end position="407"/>
    </location>
</feature>
<organism evidence="2 3">
    <name type="scientific">Cohnella herbarum</name>
    <dbReference type="NCBI Taxonomy" id="2728023"/>
    <lineage>
        <taxon>Bacteria</taxon>
        <taxon>Bacillati</taxon>
        <taxon>Bacillota</taxon>
        <taxon>Bacilli</taxon>
        <taxon>Bacillales</taxon>
        <taxon>Paenibacillaceae</taxon>
        <taxon>Cohnella</taxon>
    </lineage>
</organism>
<dbReference type="Gene3D" id="1.50.10.10">
    <property type="match status" value="1"/>
</dbReference>
<proteinExistence type="predicted"/>
<evidence type="ECO:0000259" key="1">
    <source>
        <dbReference type="Pfam" id="PF22422"/>
    </source>
</evidence>
<dbReference type="AlphaFoldDB" id="A0A7Z2ZLC1"/>
<evidence type="ECO:0000313" key="3">
    <source>
        <dbReference type="Proteomes" id="UP000502248"/>
    </source>
</evidence>
<dbReference type="InterPro" id="IPR054491">
    <property type="entry name" value="MGH1-like_GH"/>
</dbReference>
<protein>
    <recommendedName>
        <fullName evidence="1">Mannosylglycerate hydrolase MGH1-like glycoside hydrolase domain-containing protein</fullName>
    </recommendedName>
</protein>